<evidence type="ECO:0000313" key="6">
    <source>
        <dbReference type="Proteomes" id="UP000054262"/>
    </source>
</evidence>
<protein>
    <submittedName>
        <fullName evidence="5">Uncharacterized protein</fullName>
    </submittedName>
</protein>
<dbReference type="Proteomes" id="UP000054262">
    <property type="component" value="Unassembled WGS sequence"/>
</dbReference>
<dbReference type="SMART" id="SM00248">
    <property type="entry name" value="ANK"/>
    <property type="match status" value="2"/>
</dbReference>
<keyword evidence="6" id="KW-1185">Reference proteome</keyword>
<dbReference type="PANTHER" id="PTHR24188:SF29">
    <property type="entry name" value="GH09064P"/>
    <property type="match status" value="1"/>
</dbReference>
<dbReference type="AlphaFoldDB" id="A0P7N9"/>
<name>A0P7N9_9PROT</name>
<gene>
    <name evidence="5" type="ORF">MB2181_05710</name>
</gene>
<dbReference type="Pfam" id="PF12796">
    <property type="entry name" value="Ank_2"/>
    <property type="match status" value="1"/>
</dbReference>
<evidence type="ECO:0000313" key="5">
    <source>
        <dbReference type="EMBL" id="EAV47549.1"/>
    </source>
</evidence>
<feature type="repeat" description="ANK" evidence="3">
    <location>
        <begin position="92"/>
        <end position="118"/>
    </location>
</feature>
<evidence type="ECO:0000256" key="3">
    <source>
        <dbReference type="PROSITE-ProRule" id="PRU00023"/>
    </source>
</evidence>
<evidence type="ECO:0000256" key="1">
    <source>
        <dbReference type="ARBA" id="ARBA00022737"/>
    </source>
</evidence>
<keyword evidence="2 3" id="KW-0040">ANK repeat</keyword>
<accession>A0P7N9</accession>
<dbReference type="PROSITE" id="PS50297">
    <property type="entry name" value="ANK_REP_REGION"/>
    <property type="match status" value="1"/>
</dbReference>
<keyword evidence="1" id="KW-0677">Repeat</keyword>
<dbReference type="EMBL" id="AAUX01000001">
    <property type="protein sequence ID" value="EAV47549.1"/>
    <property type="molecule type" value="Genomic_DNA"/>
</dbReference>
<dbReference type="PROSITE" id="PS50088">
    <property type="entry name" value="ANK_REPEAT"/>
    <property type="match status" value="1"/>
</dbReference>
<evidence type="ECO:0000256" key="4">
    <source>
        <dbReference type="SAM" id="SignalP"/>
    </source>
</evidence>
<dbReference type="InterPro" id="IPR002110">
    <property type="entry name" value="Ankyrin_rpt"/>
</dbReference>
<keyword evidence="4" id="KW-0732">Signal</keyword>
<organism evidence="5 6">
    <name type="scientific">Methylophilales bacterium HTCC2181</name>
    <dbReference type="NCBI Taxonomy" id="383631"/>
    <lineage>
        <taxon>Bacteria</taxon>
        <taxon>Pseudomonadati</taxon>
        <taxon>Pseudomonadota</taxon>
        <taxon>Betaproteobacteria</taxon>
        <taxon>Nitrosomonadales</taxon>
        <taxon>OM43 clade</taxon>
    </lineage>
</organism>
<evidence type="ECO:0000256" key="2">
    <source>
        <dbReference type="ARBA" id="ARBA00023043"/>
    </source>
</evidence>
<proteinExistence type="predicted"/>
<feature type="chain" id="PRO_5002628082" evidence="4">
    <location>
        <begin position="22"/>
        <end position="160"/>
    </location>
</feature>
<dbReference type="PANTHER" id="PTHR24188">
    <property type="entry name" value="ANKYRIN REPEAT PROTEIN"/>
    <property type="match status" value="1"/>
</dbReference>
<feature type="signal peptide" evidence="4">
    <location>
        <begin position="1"/>
        <end position="21"/>
    </location>
</feature>
<dbReference type="Gene3D" id="1.25.40.20">
    <property type="entry name" value="Ankyrin repeat-containing domain"/>
    <property type="match status" value="1"/>
</dbReference>
<sequence length="160" mass="18285">MYEIIKKAALLMLVVSMQAIALNDSEEMEFVGAVNDGDIKIVQRYVETMNVNLEDSYFAWTPFLMSAAKNQMEVMRYLKDNGANMNYTHPVTRFNALHHAAFNGNKEMVKYLIDLGIEQKNLKGNVTLIRALNEDNKKDMAEFLISLGMKDDGCQEDRCF</sequence>
<comment type="caution">
    <text evidence="5">The sequence shown here is derived from an EMBL/GenBank/DDBJ whole genome shotgun (WGS) entry which is preliminary data.</text>
</comment>
<dbReference type="InterPro" id="IPR036770">
    <property type="entry name" value="Ankyrin_rpt-contain_sf"/>
</dbReference>
<reference evidence="5 6" key="1">
    <citation type="submission" date="2006-11" db="EMBL/GenBank/DDBJ databases">
        <authorList>
            <person name="Giovannoni S."/>
            <person name="Vergin K."/>
            <person name="Ferriera S."/>
            <person name="Johnson J."/>
            <person name="Kravitz S."/>
            <person name="Beeson K."/>
            <person name="Sutton G."/>
            <person name="Rogers Y.-H."/>
            <person name="Friedman R."/>
            <person name="Frazier M."/>
            <person name="Venter J.C."/>
        </authorList>
    </citation>
    <scope>NUCLEOTIDE SEQUENCE [LARGE SCALE GENOMIC DNA]</scope>
    <source>
        <strain evidence="5 6">HTCC2181</strain>
    </source>
</reference>
<dbReference type="SUPFAM" id="SSF48403">
    <property type="entry name" value="Ankyrin repeat"/>
    <property type="match status" value="1"/>
</dbReference>